<keyword evidence="4" id="KW-1185">Reference proteome</keyword>
<evidence type="ECO:0000256" key="1">
    <source>
        <dbReference type="SAM" id="MobiDB-lite"/>
    </source>
</evidence>
<sequence length="93" mass="10574">MRVRVRFRFNTDTGEVELFQVDDIGAGAGPEHDAEHDRISAELGQVLARRPDVEEISPFEEPPLWRHDPTPQTPARVRDEETEGPEPGERETT</sequence>
<dbReference type="AlphaFoldDB" id="A0A3Q9BYA4"/>
<name>A0A3Q9BYA4_9ACTN</name>
<evidence type="ECO:0000313" key="4">
    <source>
        <dbReference type="Proteomes" id="UP000280197"/>
    </source>
</evidence>
<dbReference type="EMBL" id="CP034463">
    <property type="protein sequence ID" value="AZP16233.1"/>
    <property type="molecule type" value="Genomic_DNA"/>
</dbReference>
<dbReference type="Proteomes" id="UP000280197">
    <property type="component" value="Chromosome"/>
</dbReference>
<proteinExistence type="predicted"/>
<evidence type="ECO:0000259" key="2">
    <source>
        <dbReference type="Pfam" id="PF19999"/>
    </source>
</evidence>
<evidence type="ECO:0000313" key="3">
    <source>
        <dbReference type="EMBL" id="AZP16233.1"/>
    </source>
</evidence>
<reference evidence="3 4" key="1">
    <citation type="submission" date="2018-12" db="EMBL/GenBank/DDBJ databases">
        <authorList>
            <person name="Li K."/>
        </authorList>
    </citation>
    <scope>NUCLEOTIDE SEQUENCE [LARGE SCALE GENOMIC DNA]</scope>
    <source>
        <strain evidence="4">CR22</strain>
    </source>
</reference>
<gene>
    <name evidence="3" type="ORF">EJC51_08970</name>
</gene>
<dbReference type="InterPro" id="IPR045481">
    <property type="entry name" value="fvmX3"/>
</dbReference>
<dbReference type="KEGG" id="saqu:EJC51_08970"/>
<dbReference type="RefSeq" id="WP_126270583.1">
    <property type="nucleotide sequence ID" value="NZ_CP034463.1"/>
</dbReference>
<feature type="region of interest" description="Disordered" evidence="1">
    <location>
        <begin position="53"/>
        <end position="93"/>
    </location>
</feature>
<accession>A0A3Q9BYA4</accession>
<protein>
    <recommendedName>
        <fullName evidence="2">FtsH ternary system domain-containing protein</fullName>
    </recommendedName>
</protein>
<feature type="domain" description="FtsH ternary system" evidence="2">
    <location>
        <begin position="1"/>
        <end position="90"/>
    </location>
</feature>
<dbReference type="Pfam" id="PF19999">
    <property type="entry name" value="fvmX3"/>
    <property type="match status" value="1"/>
</dbReference>
<organism evidence="3 4">
    <name type="scientific">Streptomyces aquilus</name>
    <dbReference type="NCBI Taxonomy" id="2548456"/>
    <lineage>
        <taxon>Bacteria</taxon>
        <taxon>Bacillati</taxon>
        <taxon>Actinomycetota</taxon>
        <taxon>Actinomycetes</taxon>
        <taxon>Kitasatosporales</taxon>
        <taxon>Streptomycetaceae</taxon>
        <taxon>Streptomyces</taxon>
    </lineage>
</organism>